<evidence type="ECO:0000313" key="2">
    <source>
        <dbReference type="EnsemblMetazoa" id="G20063.1:cds"/>
    </source>
</evidence>
<organism evidence="2 3">
    <name type="scientific">Magallana gigas</name>
    <name type="common">Pacific oyster</name>
    <name type="synonym">Crassostrea gigas</name>
    <dbReference type="NCBI Taxonomy" id="29159"/>
    <lineage>
        <taxon>Eukaryota</taxon>
        <taxon>Metazoa</taxon>
        <taxon>Spiralia</taxon>
        <taxon>Lophotrochozoa</taxon>
        <taxon>Mollusca</taxon>
        <taxon>Bivalvia</taxon>
        <taxon>Autobranchia</taxon>
        <taxon>Pteriomorphia</taxon>
        <taxon>Ostreida</taxon>
        <taxon>Ostreoidea</taxon>
        <taxon>Ostreidae</taxon>
        <taxon>Magallana</taxon>
    </lineage>
</organism>
<feature type="compositionally biased region" description="Basic and acidic residues" evidence="1">
    <location>
        <begin position="66"/>
        <end position="80"/>
    </location>
</feature>
<feature type="compositionally biased region" description="Basic and acidic residues" evidence="1">
    <location>
        <begin position="34"/>
        <end position="58"/>
    </location>
</feature>
<feature type="region of interest" description="Disordered" evidence="1">
    <location>
        <begin position="34"/>
        <end position="80"/>
    </location>
</feature>
<proteinExistence type="predicted"/>
<evidence type="ECO:0000256" key="1">
    <source>
        <dbReference type="SAM" id="MobiDB-lite"/>
    </source>
</evidence>
<accession>A0A8W8JLF0</accession>
<evidence type="ECO:0000313" key="3">
    <source>
        <dbReference type="Proteomes" id="UP000005408"/>
    </source>
</evidence>
<reference evidence="2" key="1">
    <citation type="submission" date="2022-08" db="UniProtKB">
        <authorList>
            <consortium name="EnsemblMetazoa"/>
        </authorList>
    </citation>
    <scope>IDENTIFICATION</scope>
    <source>
        <strain evidence="2">05x7-T-G4-1.051#20</strain>
    </source>
</reference>
<protein>
    <submittedName>
        <fullName evidence="2">Uncharacterized protein</fullName>
    </submittedName>
</protein>
<sequence length="80" mass="9396">MTDFIKKSLKGIAPEVSSEVLDAAVKRYFTSKKEGATRKVKNKDVAHKQRQATYERKKEKLRRRQMALEKKTNWSKDKRA</sequence>
<name>A0A8W8JLF0_MAGGI</name>
<keyword evidence="3" id="KW-1185">Reference proteome</keyword>
<dbReference type="Proteomes" id="UP000005408">
    <property type="component" value="Unassembled WGS sequence"/>
</dbReference>
<dbReference type="EnsemblMetazoa" id="G20063.1">
    <property type="protein sequence ID" value="G20063.1:cds"/>
    <property type="gene ID" value="G20063"/>
</dbReference>
<dbReference type="AlphaFoldDB" id="A0A8W8JLF0"/>